<evidence type="ECO:0000256" key="1">
    <source>
        <dbReference type="ARBA" id="ARBA00004651"/>
    </source>
</evidence>
<dbReference type="InterPro" id="IPR036259">
    <property type="entry name" value="MFS_trans_sf"/>
</dbReference>
<reference evidence="9" key="1">
    <citation type="journal article" date="2019" name="Int. J. Syst. Evol. Microbiol.">
        <title>The Global Catalogue of Microorganisms (GCM) 10K type strain sequencing project: providing services to taxonomists for standard genome sequencing and annotation.</title>
        <authorList>
            <consortium name="The Broad Institute Genomics Platform"/>
            <consortium name="The Broad Institute Genome Sequencing Center for Infectious Disease"/>
            <person name="Wu L."/>
            <person name="Ma J."/>
        </authorList>
    </citation>
    <scope>NUCLEOTIDE SEQUENCE [LARGE SCALE GENOMIC DNA]</scope>
    <source>
        <strain evidence="9">JCM 9371</strain>
    </source>
</reference>
<feature type="transmembrane region" description="Helical" evidence="6">
    <location>
        <begin position="327"/>
        <end position="347"/>
    </location>
</feature>
<keyword evidence="2 6" id="KW-0812">Transmembrane</keyword>
<keyword evidence="9" id="KW-1185">Reference proteome</keyword>
<proteinExistence type="predicted"/>
<feature type="transmembrane region" description="Helical" evidence="6">
    <location>
        <begin position="77"/>
        <end position="96"/>
    </location>
</feature>
<sequence>MPAPHPRRWFILGVLCLSLLVVVIDNTVLNVAIPALIRNLHASSADVQWILDAYIVAFAGLLLTAGALSDRYGRRRGLIAGLVLFGGASVPAALAGSAGELIAARALMGVGAAFLMPGTLSILTTVFGDDERKKAIAIWFAVLMLGALGGPLLGGLLLEHFWWGSVFLINIPIAVLAIAAALLVIPESRGPAARPDLPGAVLSTVGMTALVWAVICIPRDGWSSGQVRAGFAVAVVALAGFAGWERRVREPMLPVRLFRDRNFSGASMSIVLLSFSTGGLMLALTQYLQFVLGFGPMKTGVAFIPMVVCVMAFNGVGVLVDKRVGARVALSLGLLGLTAGFGLLATVSPGDGYRHLVVALVVMGVGCGIAGPPAYGTLLGALPAERAGVGSAVNDTVQQVGQALSVAVLGSVLTAAYARALPDGVAGPARDSIGDALAVAAARGDAALAVTARHAFTDAMAVTAVAGAAAGLGGALIAFLVLRPAPRTPPAPPPAPETAPEAAPKTATVPSPRRPGVVTDPTTPKAVAAPLPRAATGRPLAAGLTASATTIAALRLMWRMSLFVALPLASGIGRPPATAGAVIAASLRGAVRLAARSGLRFARTWFRTRPRHR</sequence>
<feature type="transmembrane region" description="Helical" evidence="6">
    <location>
        <begin position="197"/>
        <end position="215"/>
    </location>
</feature>
<dbReference type="InterPro" id="IPR020846">
    <property type="entry name" value="MFS_dom"/>
</dbReference>
<comment type="caution">
    <text evidence="8">The sequence shown here is derived from an EMBL/GenBank/DDBJ whole genome shotgun (WGS) entry which is preliminary data.</text>
</comment>
<feature type="transmembrane region" description="Helical" evidence="6">
    <location>
        <begin position="9"/>
        <end position="37"/>
    </location>
</feature>
<dbReference type="Proteomes" id="UP001597063">
    <property type="component" value="Unassembled WGS sequence"/>
</dbReference>
<dbReference type="Pfam" id="PF07690">
    <property type="entry name" value="MFS_1"/>
    <property type="match status" value="1"/>
</dbReference>
<evidence type="ECO:0000313" key="8">
    <source>
        <dbReference type="EMBL" id="MFD0688168.1"/>
    </source>
</evidence>
<evidence type="ECO:0000256" key="3">
    <source>
        <dbReference type="ARBA" id="ARBA00022989"/>
    </source>
</evidence>
<protein>
    <submittedName>
        <fullName evidence="8">MFS transporter</fullName>
    </submittedName>
</protein>
<evidence type="ECO:0000259" key="7">
    <source>
        <dbReference type="PROSITE" id="PS50850"/>
    </source>
</evidence>
<keyword evidence="3 6" id="KW-1133">Transmembrane helix</keyword>
<feature type="region of interest" description="Disordered" evidence="5">
    <location>
        <begin position="488"/>
        <end position="526"/>
    </location>
</feature>
<dbReference type="CDD" id="cd17321">
    <property type="entry name" value="MFS_MMR_MDR_like"/>
    <property type="match status" value="1"/>
</dbReference>
<feature type="domain" description="Major facilitator superfamily (MFS) profile" evidence="7">
    <location>
        <begin position="11"/>
        <end position="486"/>
    </location>
</feature>
<evidence type="ECO:0000256" key="6">
    <source>
        <dbReference type="SAM" id="Phobius"/>
    </source>
</evidence>
<keyword evidence="4 6" id="KW-0472">Membrane</keyword>
<organism evidence="8 9">
    <name type="scientific">Actinomadura fibrosa</name>
    <dbReference type="NCBI Taxonomy" id="111802"/>
    <lineage>
        <taxon>Bacteria</taxon>
        <taxon>Bacillati</taxon>
        <taxon>Actinomycetota</taxon>
        <taxon>Actinomycetes</taxon>
        <taxon>Streptosporangiales</taxon>
        <taxon>Thermomonosporaceae</taxon>
        <taxon>Actinomadura</taxon>
    </lineage>
</organism>
<dbReference type="InterPro" id="IPR011701">
    <property type="entry name" value="MFS"/>
</dbReference>
<dbReference type="PANTHER" id="PTHR42718:SF42">
    <property type="entry name" value="EXPORT PROTEIN"/>
    <property type="match status" value="1"/>
</dbReference>
<feature type="transmembrane region" description="Helical" evidence="6">
    <location>
        <begin position="135"/>
        <end position="154"/>
    </location>
</feature>
<feature type="transmembrane region" description="Helical" evidence="6">
    <location>
        <begin position="265"/>
        <end position="288"/>
    </location>
</feature>
<evidence type="ECO:0000256" key="5">
    <source>
        <dbReference type="SAM" id="MobiDB-lite"/>
    </source>
</evidence>
<dbReference type="InterPro" id="IPR005829">
    <property type="entry name" value="Sugar_transporter_CS"/>
</dbReference>
<dbReference type="Gene3D" id="1.20.1720.10">
    <property type="entry name" value="Multidrug resistance protein D"/>
    <property type="match status" value="1"/>
</dbReference>
<dbReference type="PROSITE" id="PS50850">
    <property type="entry name" value="MFS"/>
    <property type="match status" value="1"/>
</dbReference>
<dbReference type="PRINTS" id="PR01036">
    <property type="entry name" value="TCRTETB"/>
</dbReference>
<evidence type="ECO:0000256" key="2">
    <source>
        <dbReference type="ARBA" id="ARBA00022692"/>
    </source>
</evidence>
<dbReference type="RefSeq" id="WP_131759672.1">
    <property type="nucleotide sequence ID" value="NZ_CAACUY010000086.1"/>
</dbReference>
<feature type="transmembrane region" description="Helical" evidence="6">
    <location>
        <begin position="102"/>
        <end position="123"/>
    </location>
</feature>
<name>A0ABW2XRS5_9ACTN</name>
<evidence type="ECO:0000256" key="4">
    <source>
        <dbReference type="ARBA" id="ARBA00023136"/>
    </source>
</evidence>
<dbReference type="PROSITE" id="PS00216">
    <property type="entry name" value="SUGAR_TRANSPORT_1"/>
    <property type="match status" value="1"/>
</dbReference>
<dbReference type="EMBL" id="JBHTGP010000013">
    <property type="protein sequence ID" value="MFD0688168.1"/>
    <property type="molecule type" value="Genomic_DNA"/>
</dbReference>
<evidence type="ECO:0000313" key="9">
    <source>
        <dbReference type="Proteomes" id="UP001597063"/>
    </source>
</evidence>
<feature type="transmembrane region" description="Helical" evidence="6">
    <location>
        <begin position="160"/>
        <end position="185"/>
    </location>
</feature>
<gene>
    <name evidence="8" type="ORF">ACFQZM_26995</name>
</gene>
<comment type="subcellular location">
    <subcellularLocation>
        <location evidence="1">Cell membrane</location>
        <topology evidence="1">Multi-pass membrane protein</topology>
    </subcellularLocation>
</comment>
<feature type="transmembrane region" description="Helical" evidence="6">
    <location>
        <begin position="353"/>
        <end position="371"/>
    </location>
</feature>
<feature type="transmembrane region" description="Helical" evidence="6">
    <location>
        <begin position="227"/>
        <end position="244"/>
    </location>
</feature>
<dbReference type="Gene3D" id="1.20.1250.20">
    <property type="entry name" value="MFS general substrate transporter like domains"/>
    <property type="match status" value="1"/>
</dbReference>
<dbReference type="PANTHER" id="PTHR42718">
    <property type="entry name" value="MAJOR FACILITATOR SUPERFAMILY MULTIDRUG TRANSPORTER MFSC"/>
    <property type="match status" value="1"/>
</dbReference>
<feature type="compositionally biased region" description="Pro residues" evidence="5">
    <location>
        <begin position="488"/>
        <end position="497"/>
    </location>
</feature>
<feature type="transmembrane region" description="Helical" evidence="6">
    <location>
        <begin position="461"/>
        <end position="482"/>
    </location>
</feature>
<feature type="transmembrane region" description="Helical" evidence="6">
    <location>
        <begin position="49"/>
        <end position="68"/>
    </location>
</feature>
<dbReference type="SUPFAM" id="SSF103473">
    <property type="entry name" value="MFS general substrate transporter"/>
    <property type="match status" value="1"/>
</dbReference>
<accession>A0ABW2XRS5</accession>
<feature type="transmembrane region" description="Helical" evidence="6">
    <location>
        <begin position="300"/>
        <end position="320"/>
    </location>
</feature>